<dbReference type="AlphaFoldDB" id="A0A7T7AJ81"/>
<dbReference type="RefSeq" id="WP_199568766.1">
    <property type="nucleotide sequence ID" value="NZ_CP066770.1"/>
</dbReference>
<reference evidence="1 2" key="1">
    <citation type="submission" date="2020-12" db="EMBL/GenBank/DDBJ databases">
        <title>Complete genome sequence of Burkholderia anthina BJQ0011.</title>
        <authorList>
            <person name="Xu Y."/>
        </authorList>
    </citation>
    <scope>NUCLEOTIDE SEQUENCE [LARGE SCALE GENOMIC DNA]</scope>
    <source>
        <strain evidence="1 2">BJQ0011</strain>
    </source>
</reference>
<sequence>MTMVGSTAFAEIGYRVEDGDLGYAGSSHASFVSRQPPRVAHIRATPTGDAALERIYRLLRDRRAGRGR</sequence>
<proteinExistence type="predicted"/>
<name>A0A7T7AJ81_9BURK</name>
<dbReference type="EMBL" id="CP066770">
    <property type="protein sequence ID" value="QQK04563.1"/>
    <property type="molecule type" value="Genomic_DNA"/>
</dbReference>
<gene>
    <name evidence="1" type="ORF">JFN94_24725</name>
</gene>
<evidence type="ECO:0000313" key="1">
    <source>
        <dbReference type="EMBL" id="QQK04563.1"/>
    </source>
</evidence>
<protein>
    <submittedName>
        <fullName evidence="1">Uncharacterized protein</fullName>
    </submittedName>
</protein>
<organism evidence="1 2">
    <name type="scientific">Burkholderia anthina</name>
    <dbReference type="NCBI Taxonomy" id="179879"/>
    <lineage>
        <taxon>Bacteria</taxon>
        <taxon>Pseudomonadati</taxon>
        <taxon>Pseudomonadota</taxon>
        <taxon>Betaproteobacteria</taxon>
        <taxon>Burkholderiales</taxon>
        <taxon>Burkholderiaceae</taxon>
        <taxon>Burkholderia</taxon>
        <taxon>Burkholderia cepacia complex</taxon>
    </lineage>
</organism>
<dbReference type="KEGG" id="bann:JFN94_24725"/>
<evidence type="ECO:0000313" key="2">
    <source>
        <dbReference type="Proteomes" id="UP000596205"/>
    </source>
</evidence>
<dbReference type="Proteomes" id="UP000596205">
    <property type="component" value="Chromosome 2"/>
</dbReference>
<accession>A0A7T7AJ81</accession>